<dbReference type="PROSITE" id="PS50109">
    <property type="entry name" value="HIS_KIN"/>
    <property type="match status" value="1"/>
</dbReference>
<dbReference type="EMBL" id="CP000931">
    <property type="protein sequence ID" value="ABZ76474.1"/>
    <property type="molecule type" value="Genomic_DNA"/>
</dbReference>
<reference evidence="15" key="1">
    <citation type="submission" date="2008-01" db="EMBL/GenBank/DDBJ databases">
        <title>Complete sequence of Shewanella halifaxensis HAW-EB4.</title>
        <authorList>
            <consortium name="US DOE Joint Genome Institute"/>
            <person name="Copeland A."/>
            <person name="Lucas S."/>
            <person name="Lapidus A."/>
            <person name="Glavina del Rio T."/>
            <person name="Dalin E."/>
            <person name="Tice H."/>
            <person name="Bruce D."/>
            <person name="Goodwin L."/>
            <person name="Pitluck S."/>
            <person name="Sims D."/>
            <person name="Brettin T."/>
            <person name="Detter J.C."/>
            <person name="Han C."/>
            <person name="Kuske C.R."/>
            <person name="Schmutz J."/>
            <person name="Larimer F."/>
            <person name="Land M."/>
            <person name="Hauser L."/>
            <person name="Kyrpides N."/>
            <person name="Kim E."/>
            <person name="Zhao J.-S."/>
            <person name="Richardson P."/>
        </authorList>
    </citation>
    <scope>NUCLEOTIDE SEQUENCE [LARGE SCALE GENOMIC DNA]</scope>
    <source>
        <strain evidence="15">HAW-EB4</strain>
    </source>
</reference>
<evidence type="ECO:0000256" key="7">
    <source>
        <dbReference type="ARBA" id="ARBA00022840"/>
    </source>
</evidence>
<evidence type="ECO:0000256" key="3">
    <source>
        <dbReference type="ARBA" id="ARBA00022553"/>
    </source>
</evidence>
<dbReference type="STRING" id="458817.Shal_1909"/>
<dbReference type="CDD" id="cd17546">
    <property type="entry name" value="REC_hyHK_CKI1_RcsC-like"/>
    <property type="match status" value="1"/>
</dbReference>
<dbReference type="Pfam" id="PF00512">
    <property type="entry name" value="HisKA"/>
    <property type="match status" value="1"/>
</dbReference>
<sequence length="818" mass="92756">MAYCLWAGATGGRMLKQGSWSIKSFLLAGSVAIVLLLIINVSITQYVSNTKLALSQLENEVVVSANTLLMIRRNEKDFISRIEPKYTFQVLDFKAKLVQQLTQIDRLLTQSNLDINYDNQRVLEQLDDYIDTFSLLINEIYSINGTRAEQGLLARFERNSNELQLLTNQLKDTELLELIIANQLTVFDFFKSFDSALLTRVTHQFKIIEQHIKDKPQSTLPLQQAFLAFEHAFFQLQASMKRRGYSESLGYHGTLRQNVHSVERSLETLFNTIPLKVDKSVSGLVITQSIVEILLVLLIVGILYYIFYSITRMEQGLIFAREKEEQANSAKSSFLANMSHEIRTPLNGIIGMTEILTDSKLTAIQKDYLATINSSSQTLLMLINDILDLSKIESGHLEICPHTCNIKEVIYDTVALIAPKAQQRSIEMRITIDQNIPCYVRADEQKLRQVLMNLASNAVKFTHSGSVSFKLQLEVETTDTICILFSVKDTGIGIDENKHMQVFEEFQQEERNTSVEYGGTGLGLSISTKLVRMMGGEIAINSSKGLGSEFYFYLTFDRQEHIAKLSSSQHLIYCAKLQNPFLVQNIKSLHHQLDDTDSVDEIIPMLRQSSIIIFNAEDIKDKQMLAGIALKLSTPPILIASQIDSVKEDYGDLVAGYITLPLLGKRLETLINSVSNRYEQKESFVPVELELNKNKKIVLVVEDNKVNQQVVSINLNKLNLPYLIANDGREALEHYKRHIGNFSVILMDCMMPVMDGFEATRAIREFEKEEDAKRVQIIALTASILDDDIQKCFDSGMDDYLPKPFKREVLVDKLAKLH</sequence>
<keyword evidence="12" id="KW-1133">Transmembrane helix</keyword>
<protein>
    <recommendedName>
        <fullName evidence="10">Sensory/regulatory protein RpfC</fullName>
        <ecNumber evidence="2">2.7.13.3</ecNumber>
    </recommendedName>
</protein>
<proteinExistence type="predicted"/>
<dbReference type="AlphaFoldDB" id="B0TS94"/>
<dbReference type="InterPro" id="IPR001789">
    <property type="entry name" value="Sig_transdc_resp-reg_receiver"/>
</dbReference>
<dbReference type="Gene3D" id="1.10.287.130">
    <property type="match status" value="1"/>
</dbReference>
<feature type="domain" description="Response regulatory" evidence="14">
    <location>
        <begin position="697"/>
        <end position="818"/>
    </location>
</feature>
<dbReference type="PRINTS" id="PR00344">
    <property type="entry name" value="BCTRLSENSOR"/>
</dbReference>
<dbReference type="PANTHER" id="PTHR45339">
    <property type="entry name" value="HYBRID SIGNAL TRANSDUCTION HISTIDINE KINASE J"/>
    <property type="match status" value="1"/>
</dbReference>
<dbReference type="PANTHER" id="PTHR45339:SF1">
    <property type="entry name" value="HYBRID SIGNAL TRANSDUCTION HISTIDINE KINASE J"/>
    <property type="match status" value="1"/>
</dbReference>
<feature type="modified residue" description="4-aspartylphosphate" evidence="11">
    <location>
        <position position="748"/>
    </location>
</feature>
<evidence type="ECO:0000256" key="9">
    <source>
        <dbReference type="ARBA" id="ARBA00064003"/>
    </source>
</evidence>
<comment type="subunit">
    <text evidence="9">At low DSF concentrations, interacts with RpfF.</text>
</comment>
<comment type="catalytic activity">
    <reaction evidence="1">
        <text>ATP + protein L-histidine = ADP + protein N-phospho-L-histidine.</text>
        <dbReference type="EC" id="2.7.13.3"/>
    </reaction>
</comment>
<accession>B0TS94</accession>
<dbReference type="GO" id="GO:0000155">
    <property type="term" value="F:phosphorelay sensor kinase activity"/>
    <property type="evidence" value="ECO:0007669"/>
    <property type="project" value="InterPro"/>
</dbReference>
<keyword evidence="12" id="KW-0472">Membrane</keyword>
<keyword evidence="16" id="KW-1185">Reference proteome</keyword>
<dbReference type="InterPro" id="IPR003594">
    <property type="entry name" value="HATPase_dom"/>
</dbReference>
<dbReference type="SMART" id="SM00448">
    <property type="entry name" value="REC"/>
    <property type="match status" value="1"/>
</dbReference>
<evidence type="ECO:0000256" key="12">
    <source>
        <dbReference type="SAM" id="Phobius"/>
    </source>
</evidence>
<dbReference type="eggNOG" id="COG2205">
    <property type="taxonomic scope" value="Bacteria"/>
</dbReference>
<dbReference type="InterPro" id="IPR011006">
    <property type="entry name" value="CheY-like_superfamily"/>
</dbReference>
<keyword evidence="8" id="KW-0902">Two-component regulatory system</keyword>
<dbReference type="HOGENOM" id="CLU_000445_114_15_6"/>
<evidence type="ECO:0000256" key="1">
    <source>
        <dbReference type="ARBA" id="ARBA00000085"/>
    </source>
</evidence>
<evidence type="ECO:0000313" key="15">
    <source>
        <dbReference type="EMBL" id="ABZ76474.1"/>
    </source>
</evidence>
<dbReference type="EC" id="2.7.13.3" evidence="2"/>
<dbReference type="FunFam" id="1.10.287.130:FF:000002">
    <property type="entry name" value="Two-component osmosensing histidine kinase"/>
    <property type="match status" value="1"/>
</dbReference>
<evidence type="ECO:0000313" key="16">
    <source>
        <dbReference type="Proteomes" id="UP000001317"/>
    </source>
</evidence>
<dbReference type="Gene3D" id="3.30.565.10">
    <property type="entry name" value="Histidine kinase-like ATPase, C-terminal domain"/>
    <property type="match status" value="1"/>
</dbReference>
<evidence type="ECO:0000256" key="6">
    <source>
        <dbReference type="ARBA" id="ARBA00022777"/>
    </source>
</evidence>
<evidence type="ECO:0000256" key="4">
    <source>
        <dbReference type="ARBA" id="ARBA00022679"/>
    </source>
</evidence>
<dbReference type="SUPFAM" id="SSF47384">
    <property type="entry name" value="Homodimeric domain of signal transducing histidine kinase"/>
    <property type="match status" value="1"/>
</dbReference>
<evidence type="ECO:0000256" key="5">
    <source>
        <dbReference type="ARBA" id="ARBA00022741"/>
    </source>
</evidence>
<dbReference type="CDD" id="cd16922">
    <property type="entry name" value="HATPase_EvgS-ArcB-TorS-like"/>
    <property type="match status" value="1"/>
</dbReference>
<organism evidence="15 16">
    <name type="scientific">Shewanella halifaxensis (strain HAW-EB4)</name>
    <dbReference type="NCBI Taxonomy" id="458817"/>
    <lineage>
        <taxon>Bacteria</taxon>
        <taxon>Pseudomonadati</taxon>
        <taxon>Pseudomonadota</taxon>
        <taxon>Gammaproteobacteria</taxon>
        <taxon>Alteromonadales</taxon>
        <taxon>Shewanellaceae</taxon>
        <taxon>Shewanella</taxon>
    </lineage>
</organism>
<dbReference type="KEGG" id="shl:Shal_1909"/>
<dbReference type="GO" id="GO:0005524">
    <property type="term" value="F:ATP binding"/>
    <property type="evidence" value="ECO:0007669"/>
    <property type="project" value="UniProtKB-KW"/>
</dbReference>
<gene>
    <name evidence="15" type="ordered locus">Shal_1909</name>
</gene>
<evidence type="ECO:0000256" key="8">
    <source>
        <dbReference type="ARBA" id="ARBA00023012"/>
    </source>
</evidence>
<evidence type="ECO:0000256" key="2">
    <source>
        <dbReference type="ARBA" id="ARBA00012438"/>
    </source>
</evidence>
<keyword evidence="4" id="KW-0808">Transferase</keyword>
<feature type="transmembrane region" description="Helical" evidence="12">
    <location>
        <begin position="20"/>
        <end position="43"/>
    </location>
</feature>
<dbReference type="Proteomes" id="UP000001317">
    <property type="component" value="Chromosome"/>
</dbReference>
<dbReference type="CDD" id="cd00082">
    <property type="entry name" value="HisKA"/>
    <property type="match status" value="1"/>
</dbReference>
<dbReference type="FunFam" id="3.30.565.10:FF:000010">
    <property type="entry name" value="Sensor histidine kinase RcsC"/>
    <property type="match status" value="1"/>
</dbReference>
<feature type="transmembrane region" description="Helical" evidence="12">
    <location>
        <begin position="284"/>
        <end position="307"/>
    </location>
</feature>
<evidence type="ECO:0000259" key="14">
    <source>
        <dbReference type="PROSITE" id="PS50110"/>
    </source>
</evidence>
<dbReference type="InterPro" id="IPR004358">
    <property type="entry name" value="Sig_transdc_His_kin-like_C"/>
</dbReference>
<dbReference type="InterPro" id="IPR036097">
    <property type="entry name" value="HisK_dim/P_sf"/>
</dbReference>
<feature type="domain" description="Histidine kinase" evidence="13">
    <location>
        <begin position="337"/>
        <end position="558"/>
    </location>
</feature>
<dbReference type="SUPFAM" id="SSF55874">
    <property type="entry name" value="ATPase domain of HSP90 chaperone/DNA topoisomerase II/histidine kinase"/>
    <property type="match status" value="1"/>
</dbReference>
<name>B0TS94_SHEHH</name>
<dbReference type="InterPro" id="IPR005467">
    <property type="entry name" value="His_kinase_dom"/>
</dbReference>
<keyword evidence="6 15" id="KW-0418">Kinase</keyword>
<keyword evidence="12" id="KW-0812">Transmembrane</keyword>
<evidence type="ECO:0000256" key="10">
    <source>
        <dbReference type="ARBA" id="ARBA00068150"/>
    </source>
</evidence>
<keyword evidence="7" id="KW-0067">ATP-binding</keyword>
<evidence type="ECO:0000259" key="13">
    <source>
        <dbReference type="PROSITE" id="PS50109"/>
    </source>
</evidence>
<dbReference type="Gene3D" id="3.40.50.2300">
    <property type="match status" value="1"/>
</dbReference>
<dbReference type="SMART" id="SM00388">
    <property type="entry name" value="HisKA"/>
    <property type="match status" value="1"/>
</dbReference>
<keyword evidence="5" id="KW-0547">Nucleotide-binding</keyword>
<dbReference type="eggNOG" id="COG0784">
    <property type="taxonomic scope" value="Bacteria"/>
</dbReference>
<dbReference type="InterPro" id="IPR003661">
    <property type="entry name" value="HisK_dim/P_dom"/>
</dbReference>
<dbReference type="Pfam" id="PF00072">
    <property type="entry name" value="Response_reg"/>
    <property type="match status" value="1"/>
</dbReference>
<dbReference type="PROSITE" id="PS50110">
    <property type="entry name" value="RESPONSE_REGULATORY"/>
    <property type="match status" value="1"/>
</dbReference>
<dbReference type="SUPFAM" id="SSF52172">
    <property type="entry name" value="CheY-like"/>
    <property type="match status" value="1"/>
</dbReference>
<dbReference type="SMART" id="SM00387">
    <property type="entry name" value="HATPase_c"/>
    <property type="match status" value="1"/>
</dbReference>
<evidence type="ECO:0000256" key="11">
    <source>
        <dbReference type="PROSITE-ProRule" id="PRU00169"/>
    </source>
</evidence>
<dbReference type="InterPro" id="IPR036890">
    <property type="entry name" value="HATPase_C_sf"/>
</dbReference>
<keyword evidence="3 11" id="KW-0597">Phosphoprotein</keyword>
<dbReference type="Pfam" id="PF02518">
    <property type="entry name" value="HATPase_c"/>
    <property type="match status" value="1"/>
</dbReference>